<proteinExistence type="inferred from homology"/>
<dbReference type="PROSITE" id="PS51192">
    <property type="entry name" value="HELICASE_ATP_BIND_1"/>
    <property type="match status" value="1"/>
</dbReference>
<protein>
    <recommendedName>
        <fullName evidence="9">DNA 3'-5' helicase</fullName>
        <ecNumber evidence="9">5.6.2.4</ecNumber>
    </recommendedName>
</protein>
<keyword evidence="6" id="KW-0413">Isomerase</keyword>
<dbReference type="CDD" id="cd18795">
    <property type="entry name" value="SF2_C_Ski2"/>
    <property type="match status" value="1"/>
</dbReference>
<dbReference type="GO" id="GO:0043138">
    <property type="term" value="F:3'-5' DNA helicase activity"/>
    <property type="evidence" value="ECO:0007669"/>
    <property type="project" value="UniProtKB-EC"/>
</dbReference>
<dbReference type="InterPro" id="IPR057842">
    <property type="entry name" value="WH_MER3"/>
</dbReference>
<dbReference type="InterPro" id="IPR014001">
    <property type="entry name" value="Helicase_ATP-bd"/>
</dbReference>
<evidence type="ECO:0000256" key="5">
    <source>
        <dbReference type="ARBA" id="ARBA00022840"/>
    </source>
</evidence>
<feature type="region of interest" description="Disordered" evidence="11">
    <location>
        <begin position="1397"/>
        <end position="1416"/>
    </location>
</feature>
<dbReference type="EMBL" id="LN483332">
    <property type="protein sequence ID" value="CED85133.1"/>
    <property type="molecule type" value="Genomic_DNA"/>
</dbReference>
<dbReference type="InterPro" id="IPR004179">
    <property type="entry name" value="Sec63-dom"/>
</dbReference>
<dbReference type="GO" id="GO:0051321">
    <property type="term" value="P:meiotic cell cycle"/>
    <property type="evidence" value="ECO:0007669"/>
    <property type="project" value="UniProtKB-KW"/>
</dbReference>
<dbReference type="Pfam" id="PF02889">
    <property type="entry name" value="Sec63"/>
    <property type="match status" value="1"/>
</dbReference>
<comment type="catalytic activity">
    <reaction evidence="8">
        <text>Couples ATP hydrolysis with the unwinding of duplex DNA by translocating in the 3'-5' direction.</text>
        <dbReference type="EC" id="5.6.2.4"/>
    </reaction>
</comment>
<evidence type="ECO:0000313" key="14">
    <source>
        <dbReference type="EMBL" id="CED85133.1"/>
    </source>
</evidence>
<comment type="catalytic activity">
    <reaction evidence="10">
        <text>ATP + H2O = ADP + phosphate + H(+)</text>
        <dbReference type="Rhea" id="RHEA:13065"/>
        <dbReference type="ChEBI" id="CHEBI:15377"/>
        <dbReference type="ChEBI" id="CHEBI:15378"/>
        <dbReference type="ChEBI" id="CHEBI:30616"/>
        <dbReference type="ChEBI" id="CHEBI:43474"/>
        <dbReference type="ChEBI" id="CHEBI:456216"/>
        <dbReference type="EC" id="5.6.2.4"/>
    </reaction>
</comment>
<dbReference type="SMART" id="SM00487">
    <property type="entry name" value="DEXDc"/>
    <property type="match status" value="1"/>
</dbReference>
<evidence type="ECO:0000256" key="1">
    <source>
        <dbReference type="ARBA" id="ARBA00010140"/>
    </source>
</evidence>
<reference evidence="14" key="1">
    <citation type="submission" date="2014-08" db="EMBL/GenBank/DDBJ databases">
        <authorList>
            <person name="Sharma Rahul"/>
            <person name="Thines Marco"/>
        </authorList>
    </citation>
    <scope>NUCLEOTIDE SEQUENCE</scope>
</reference>
<keyword evidence="7" id="KW-0469">Meiosis</keyword>
<organism evidence="14">
    <name type="scientific">Phaffia rhodozyma</name>
    <name type="common">Yeast</name>
    <name type="synonym">Xanthophyllomyces dendrorhous</name>
    <dbReference type="NCBI Taxonomy" id="264483"/>
    <lineage>
        <taxon>Eukaryota</taxon>
        <taxon>Fungi</taxon>
        <taxon>Dikarya</taxon>
        <taxon>Basidiomycota</taxon>
        <taxon>Agaricomycotina</taxon>
        <taxon>Tremellomycetes</taxon>
        <taxon>Cystofilobasidiales</taxon>
        <taxon>Mrakiaceae</taxon>
        <taxon>Phaffia</taxon>
    </lineage>
</organism>
<feature type="region of interest" description="Disordered" evidence="11">
    <location>
        <begin position="1180"/>
        <end position="1199"/>
    </location>
</feature>
<feature type="domain" description="Helicase C-terminal" evidence="13">
    <location>
        <begin position="505"/>
        <end position="696"/>
    </location>
</feature>
<evidence type="ECO:0000256" key="4">
    <source>
        <dbReference type="ARBA" id="ARBA00022806"/>
    </source>
</evidence>
<dbReference type="GO" id="GO:0003676">
    <property type="term" value="F:nucleic acid binding"/>
    <property type="evidence" value="ECO:0007669"/>
    <property type="project" value="InterPro"/>
</dbReference>
<evidence type="ECO:0000256" key="3">
    <source>
        <dbReference type="ARBA" id="ARBA00022801"/>
    </source>
</evidence>
<keyword evidence="2" id="KW-0547">Nucleotide-binding</keyword>
<evidence type="ECO:0000256" key="6">
    <source>
        <dbReference type="ARBA" id="ARBA00023235"/>
    </source>
</evidence>
<dbReference type="SMART" id="SM00490">
    <property type="entry name" value="HELICc"/>
    <property type="match status" value="1"/>
</dbReference>
<dbReference type="GO" id="GO:0005524">
    <property type="term" value="F:ATP binding"/>
    <property type="evidence" value="ECO:0007669"/>
    <property type="project" value="UniProtKB-KW"/>
</dbReference>
<dbReference type="InterPro" id="IPR052247">
    <property type="entry name" value="Meiotic_Crossover_Helicase"/>
</dbReference>
<name>A0A0F7SY15_PHARH</name>
<accession>A0A0F7SY15</accession>
<keyword evidence="3" id="KW-0378">Hydrolase</keyword>
<dbReference type="Gene3D" id="1.10.3380.10">
    <property type="entry name" value="Sec63 N-terminal domain-like domain"/>
    <property type="match status" value="1"/>
</dbReference>
<evidence type="ECO:0000259" key="12">
    <source>
        <dbReference type="PROSITE" id="PS51192"/>
    </source>
</evidence>
<dbReference type="Pfam" id="PF00271">
    <property type="entry name" value="Helicase_C"/>
    <property type="match status" value="1"/>
</dbReference>
<dbReference type="InterPro" id="IPR011545">
    <property type="entry name" value="DEAD/DEAH_box_helicase_dom"/>
</dbReference>
<dbReference type="EC" id="5.6.2.4" evidence="9"/>
<evidence type="ECO:0000256" key="11">
    <source>
        <dbReference type="SAM" id="MobiDB-lite"/>
    </source>
</evidence>
<comment type="similarity">
    <text evidence="1">Belongs to the helicase family. SKI2 subfamily.</text>
</comment>
<dbReference type="SUPFAM" id="SSF158702">
    <property type="entry name" value="Sec63 N-terminal domain-like"/>
    <property type="match status" value="1"/>
</dbReference>
<evidence type="ECO:0000256" key="8">
    <source>
        <dbReference type="ARBA" id="ARBA00034617"/>
    </source>
</evidence>
<evidence type="ECO:0000256" key="7">
    <source>
        <dbReference type="ARBA" id="ARBA00023254"/>
    </source>
</evidence>
<dbReference type="Pfam" id="PF23445">
    <property type="entry name" value="WHD_SNRNP200"/>
    <property type="match status" value="1"/>
</dbReference>
<keyword evidence="4 14" id="KW-0347">Helicase</keyword>
<evidence type="ECO:0000259" key="13">
    <source>
        <dbReference type="PROSITE" id="PS51194"/>
    </source>
</evidence>
<dbReference type="FunFam" id="1.10.10.10:FF:000012">
    <property type="entry name" value="U5 small nuclear ribonucleoprotein helicase"/>
    <property type="match status" value="1"/>
</dbReference>
<feature type="compositionally biased region" description="Polar residues" evidence="11">
    <location>
        <begin position="1181"/>
        <end position="1199"/>
    </location>
</feature>
<dbReference type="Gene3D" id="1.10.10.10">
    <property type="entry name" value="Winged helix-like DNA-binding domain superfamily/Winged helix DNA-binding domain"/>
    <property type="match status" value="1"/>
</dbReference>
<dbReference type="InterPro" id="IPR027417">
    <property type="entry name" value="P-loop_NTPase"/>
</dbReference>
<dbReference type="Pfam" id="PF00270">
    <property type="entry name" value="DEAD"/>
    <property type="match status" value="1"/>
</dbReference>
<dbReference type="SUPFAM" id="SSF52540">
    <property type="entry name" value="P-loop containing nucleoside triphosphate hydrolases"/>
    <property type="match status" value="1"/>
</dbReference>
<feature type="domain" description="Helicase ATP-binding" evidence="12">
    <location>
        <begin position="277"/>
        <end position="454"/>
    </location>
</feature>
<evidence type="ECO:0000256" key="9">
    <source>
        <dbReference type="ARBA" id="ARBA00034808"/>
    </source>
</evidence>
<dbReference type="PANTHER" id="PTHR47835">
    <property type="entry name" value="HFM1, ATP DEPENDENT DNA HELICASE HOMOLOG"/>
    <property type="match status" value="1"/>
</dbReference>
<dbReference type="InterPro" id="IPR001650">
    <property type="entry name" value="Helicase_C-like"/>
</dbReference>
<dbReference type="PANTHER" id="PTHR47835:SF3">
    <property type="entry name" value="HELICASE FOR MEIOSIS 1"/>
    <property type="match status" value="1"/>
</dbReference>
<feature type="compositionally biased region" description="Low complexity" evidence="11">
    <location>
        <begin position="1461"/>
        <end position="1475"/>
    </location>
</feature>
<keyword evidence="5" id="KW-0067">ATP-binding</keyword>
<dbReference type="GO" id="GO:0016787">
    <property type="term" value="F:hydrolase activity"/>
    <property type="evidence" value="ECO:0007669"/>
    <property type="project" value="UniProtKB-KW"/>
</dbReference>
<feature type="region of interest" description="Disordered" evidence="11">
    <location>
        <begin position="25"/>
        <end position="55"/>
    </location>
</feature>
<sequence length="1506" mass="167268">MQSFSDDDFTFEALELRFAQERASSVAQHSSFQQHTKAPSQSSYQDSRPFHSTSSAYSHAEGYIGEYRYSGAFLESENAFGSAHKYSQRQHNEYIPAEYNEHGQSTGIIYNPSSPDQDAYQSLHDNKLSARHASTNHSSLRLVSDNHSAYTHSHLMQLSPQPSQARSTAIRVPIRSERNPTYGRPAEIDEFEGEFPDDPELWNIDDKVLSQQRQCPTDRRSPLIKQNHYQQAVSSRSYETAANQSLDGLVCVSSLPDRYRSWFRFGAFNRVQSRCLQATLHSDENLVICAPTGSGKTVIFELAIIRLLETTGSGKAVYLAPTKALCSEKANDWNKKFAGIGVQCVELTGDTDMSGQAFKGVQNARVIVTTPEKWDSVTRWKNTASARESMIANHISLLLIDEVHILREKRGAVLEVVVSRMKALNSVRVVALSATVPNVEDVGRWLRPMAGTEISDINSGVQSQTAKVFKFDDEYRPCPLKKVIIAYPKKDTTNHFIFAKFLETKVFELLTIHAEGKPILVFCPTRVSTMSCADQLAKQYGEEADRGNKLPWSRLQSPLGVFQNARLQKIAPKGICFHHGGLLLDDRRLVEASYLSGAIKVIVCTSTLAVGINLPAHTVVVLGTKMFSGEGMVDYSDLDMLQMIGRAGRPQFDTSGLALIMTDTSSQLKFEQLSSGKTILESSLHEHLTEHINSEIALSTITSRATAQTWIKGSFLYLRILQNPSHYLRNLGKDIIEQSSSATEALDKFCVSAIDNLEKAGLVTFEEEGNPDSKILITPTGNLMSKHNISFGTMKKIVALPDKVTLRDLLECLCDAQEFDDLKLRNDEKTAYRALAKGEHMRFPTKEMKSTRDKIFVLFQTICGGGSLTEVKIDAPILMQSLSVFRSASRITQTIVQVGVERNSGSIVKFGLELLRAANSKAWENFGSVIFKQIDKLGEKALKILQQNKITSFKELAADPNRIERLMNRKPPFGTQIVNQIRALPTFSLEIEEISVETFKGRQPVQVCLEITVAVTSQAAAKKKGFLPYLSISALVVTSEMILVDFRKSAIKNFKKPQSYVVTMKLSKPSESVSISVTCNEIAGVGAFATYNPDVRMEEYPVPDTRPREESSVQEIDQSIDITTLHTDDDTEVDPGKFNREIIMNITLPTDREDCSHPCKDKTICAHLCCREGKVPRKLSSRCNSASGPKVSTSTESRTSQDYVVKSTAINSGNRTEVWDKVDNVDSAFGFSETEAAGRFLPELSHESGRAPSQQAPLAVTHPVKRKFLDLPIDMSASKPEEAGTDNPGVFNREDSFSSRARNKIARLAYKPSFESSLPSSANILLEEEDSEEIINLTNRHRKPTVVLPRTSAVNRLSNKPLFHPGSSISSELVSSDDISKDLADHDSRDIQFQYHRAAERETSNMPLDIDDGEDDDHEAFGDYHPAFLSGALSDLNNPSRSKDIQSTKPHPNPLLTPVDLLNSNPNSAGPSSALKIQTNTHSEEQGDEFSDVDDDDWLMGIRIVD</sequence>
<feature type="region of interest" description="Disordered" evidence="11">
    <location>
        <begin position="1432"/>
        <end position="1494"/>
    </location>
</feature>
<dbReference type="SMART" id="SM00973">
    <property type="entry name" value="Sec63"/>
    <property type="match status" value="1"/>
</dbReference>
<dbReference type="InterPro" id="IPR036388">
    <property type="entry name" value="WH-like_DNA-bd_sf"/>
</dbReference>
<dbReference type="PROSITE" id="PS51194">
    <property type="entry name" value="HELICASE_CTER"/>
    <property type="match status" value="1"/>
</dbReference>
<evidence type="ECO:0000256" key="10">
    <source>
        <dbReference type="ARBA" id="ARBA00048988"/>
    </source>
</evidence>
<evidence type="ECO:0000256" key="2">
    <source>
        <dbReference type="ARBA" id="ARBA00022741"/>
    </source>
</evidence>
<dbReference type="Gene3D" id="3.40.50.300">
    <property type="entry name" value="P-loop containing nucleotide triphosphate hydrolases"/>
    <property type="match status" value="2"/>
</dbReference>